<evidence type="ECO:0000256" key="1">
    <source>
        <dbReference type="ARBA" id="ARBA00022491"/>
    </source>
</evidence>
<comment type="caution">
    <text evidence="6">The sequence shown here is derived from an EMBL/GenBank/DDBJ whole genome shotgun (WGS) entry which is preliminary data.</text>
</comment>
<dbReference type="AlphaFoldDB" id="A0A538TXN7"/>
<dbReference type="InterPro" id="IPR009061">
    <property type="entry name" value="DNA-bd_dom_put_sf"/>
</dbReference>
<evidence type="ECO:0000256" key="2">
    <source>
        <dbReference type="ARBA" id="ARBA00023015"/>
    </source>
</evidence>
<proteinExistence type="predicted"/>
<dbReference type="EMBL" id="VBPA01000405">
    <property type="protein sequence ID" value="TMQ68378.1"/>
    <property type="molecule type" value="Genomic_DNA"/>
</dbReference>
<dbReference type="Gene3D" id="1.10.1660.10">
    <property type="match status" value="1"/>
</dbReference>
<reference evidence="6 7" key="1">
    <citation type="journal article" date="2019" name="Nat. Microbiol.">
        <title>Mediterranean grassland soil C-N compound turnover is dependent on rainfall and depth, and is mediated by genomically divergent microorganisms.</title>
        <authorList>
            <person name="Diamond S."/>
            <person name="Andeer P.F."/>
            <person name="Li Z."/>
            <person name="Crits-Christoph A."/>
            <person name="Burstein D."/>
            <person name="Anantharaman K."/>
            <person name="Lane K.R."/>
            <person name="Thomas B.C."/>
            <person name="Pan C."/>
            <person name="Northen T.R."/>
            <person name="Banfield J.F."/>
        </authorList>
    </citation>
    <scope>NUCLEOTIDE SEQUENCE [LARGE SCALE GENOMIC DNA]</scope>
    <source>
        <strain evidence="6">WS_10</strain>
    </source>
</reference>
<evidence type="ECO:0000313" key="7">
    <source>
        <dbReference type="Proteomes" id="UP000319836"/>
    </source>
</evidence>
<dbReference type="Proteomes" id="UP000319836">
    <property type="component" value="Unassembled WGS sequence"/>
</dbReference>
<keyword evidence="4" id="KW-0804">Transcription</keyword>
<sequence length="146" mass="16883">MSRRTIGKLAREANVNVETIRFYERRGLLKRPPEPTTGWREYGDAAFWSVCYIRQAQKLGFSLKEIKKLRMNFEDRGTFCRSLHEALGTKLRETDEEIRRLTMMKEDIQKTLMGCLSMSVGGECAVAARYENRTGMKVKKTPVRGV</sequence>
<name>A0A538TXN7_UNCEI</name>
<dbReference type="SMART" id="SM00422">
    <property type="entry name" value="HTH_MERR"/>
    <property type="match status" value="1"/>
</dbReference>
<organism evidence="6 7">
    <name type="scientific">Eiseniibacteriota bacterium</name>
    <dbReference type="NCBI Taxonomy" id="2212470"/>
    <lineage>
        <taxon>Bacteria</taxon>
        <taxon>Candidatus Eiseniibacteriota</taxon>
    </lineage>
</organism>
<evidence type="ECO:0000259" key="5">
    <source>
        <dbReference type="PROSITE" id="PS50937"/>
    </source>
</evidence>
<dbReference type="InterPro" id="IPR047057">
    <property type="entry name" value="MerR_fam"/>
</dbReference>
<dbReference type="SUPFAM" id="SSF46955">
    <property type="entry name" value="Putative DNA-binding domain"/>
    <property type="match status" value="1"/>
</dbReference>
<dbReference type="PROSITE" id="PS50937">
    <property type="entry name" value="HTH_MERR_2"/>
    <property type="match status" value="1"/>
</dbReference>
<keyword evidence="1" id="KW-0678">Repressor</keyword>
<dbReference type="GO" id="GO:0003677">
    <property type="term" value="F:DNA binding"/>
    <property type="evidence" value="ECO:0007669"/>
    <property type="project" value="UniProtKB-KW"/>
</dbReference>
<dbReference type="GO" id="GO:0003700">
    <property type="term" value="F:DNA-binding transcription factor activity"/>
    <property type="evidence" value="ECO:0007669"/>
    <property type="project" value="InterPro"/>
</dbReference>
<gene>
    <name evidence="6" type="ORF">E6K80_14275</name>
</gene>
<dbReference type="InterPro" id="IPR000551">
    <property type="entry name" value="MerR-type_HTH_dom"/>
</dbReference>
<dbReference type="PANTHER" id="PTHR30204:SF69">
    <property type="entry name" value="MERR-FAMILY TRANSCRIPTIONAL REGULATOR"/>
    <property type="match status" value="1"/>
</dbReference>
<accession>A0A538TXN7</accession>
<dbReference type="Pfam" id="PF13411">
    <property type="entry name" value="MerR_1"/>
    <property type="match status" value="1"/>
</dbReference>
<dbReference type="PRINTS" id="PR00040">
    <property type="entry name" value="HTHMERR"/>
</dbReference>
<dbReference type="PROSITE" id="PS00552">
    <property type="entry name" value="HTH_MERR_1"/>
    <property type="match status" value="1"/>
</dbReference>
<evidence type="ECO:0000256" key="3">
    <source>
        <dbReference type="ARBA" id="ARBA00023125"/>
    </source>
</evidence>
<keyword evidence="2" id="KW-0805">Transcription regulation</keyword>
<protein>
    <submittedName>
        <fullName evidence="6">MerR family transcriptional regulator</fullName>
    </submittedName>
</protein>
<feature type="domain" description="HTH merR-type" evidence="5">
    <location>
        <begin position="5"/>
        <end position="72"/>
    </location>
</feature>
<dbReference type="PANTHER" id="PTHR30204">
    <property type="entry name" value="REDOX-CYCLING DRUG-SENSING TRANSCRIPTIONAL ACTIVATOR SOXR"/>
    <property type="match status" value="1"/>
</dbReference>
<evidence type="ECO:0000313" key="6">
    <source>
        <dbReference type="EMBL" id="TMQ68378.1"/>
    </source>
</evidence>
<keyword evidence="3" id="KW-0238">DNA-binding</keyword>
<evidence type="ECO:0000256" key="4">
    <source>
        <dbReference type="ARBA" id="ARBA00023163"/>
    </source>
</evidence>